<reference evidence="5" key="1">
    <citation type="submission" date="2016-04" db="EMBL/GenBank/DDBJ databases">
        <authorList>
            <person name="Evans L.H."/>
            <person name="Alamgir A."/>
            <person name="Owens N."/>
            <person name="Weber N.D."/>
            <person name="Virtaneva K."/>
            <person name="Barbian K."/>
            <person name="Babar A."/>
            <person name="Rosenke K."/>
        </authorList>
    </citation>
    <scope>NUCLEOTIDE SEQUENCE</scope>
    <source>
        <strain evidence="5">86</strain>
    </source>
</reference>
<evidence type="ECO:0000256" key="1">
    <source>
        <dbReference type="ARBA" id="ARBA00022490"/>
    </source>
</evidence>
<dbReference type="EC" id="2.3.2.6" evidence="4"/>
<dbReference type="InterPro" id="IPR016181">
    <property type="entry name" value="Acyl_CoA_acyltransferase"/>
</dbReference>
<protein>
    <recommendedName>
        <fullName evidence="4">Leucyl/phenylalanyl-tRNA--protein transferase</fullName>
        <ecNumber evidence="4">2.3.2.6</ecNumber>
    </recommendedName>
    <alternativeName>
        <fullName evidence="4">L/F-transferase</fullName>
    </alternativeName>
    <alternativeName>
        <fullName evidence="4">Leucyltransferase</fullName>
    </alternativeName>
    <alternativeName>
        <fullName evidence="4">Phenyalanyltransferase</fullName>
    </alternativeName>
</protein>
<comment type="catalytic activity">
    <reaction evidence="4">
        <text>N-terminal L-arginyl-[protein] + L-leucyl-tRNA(Leu) = N-terminal L-leucyl-L-arginyl-[protein] + tRNA(Leu) + H(+)</text>
        <dbReference type="Rhea" id="RHEA:50416"/>
        <dbReference type="Rhea" id="RHEA-COMP:9613"/>
        <dbReference type="Rhea" id="RHEA-COMP:9622"/>
        <dbReference type="Rhea" id="RHEA-COMP:12672"/>
        <dbReference type="Rhea" id="RHEA-COMP:12673"/>
        <dbReference type="ChEBI" id="CHEBI:15378"/>
        <dbReference type="ChEBI" id="CHEBI:64719"/>
        <dbReference type="ChEBI" id="CHEBI:78442"/>
        <dbReference type="ChEBI" id="CHEBI:78494"/>
        <dbReference type="ChEBI" id="CHEBI:133044"/>
        <dbReference type="EC" id="2.3.2.6"/>
    </reaction>
</comment>
<keyword evidence="2 4" id="KW-0808">Transferase</keyword>
<dbReference type="Pfam" id="PF03588">
    <property type="entry name" value="Leu_Phe_trans"/>
    <property type="match status" value="1"/>
</dbReference>
<gene>
    <name evidence="4 5" type="primary">aat</name>
    <name evidence="5" type="ORF">KL86APRO_11030</name>
</gene>
<comment type="subcellular location">
    <subcellularLocation>
        <location evidence="4">Cytoplasm</location>
    </subcellularLocation>
</comment>
<keyword evidence="3 4" id="KW-0012">Acyltransferase</keyword>
<organism evidence="5">
    <name type="scientific">uncultured Alphaproteobacteria bacterium</name>
    <dbReference type="NCBI Taxonomy" id="91750"/>
    <lineage>
        <taxon>Bacteria</taxon>
        <taxon>Pseudomonadati</taxon>
        <taxon>Pseudomonadota</taxon>
        <taxon>Alphaproteobacteria</taxon>
        <taxon>environmental samples</taxon>
    </lineage>
</organism>
<evidence type="ECO:0000313" key="5">
    <source>
        <dbReference type="EMBL" id="SBV98591.1"/>
    </source>
</evidence>
<dbReference type="PANTHER" id="PTHR30098">
    <property type="entry name" value="LEUCYL/PHENYLALANYL-TRNA--PROTEIN TRANSFERASE"/>
    <property type="match status" value="1"/>
</dbReference>
<keyword evidence="1 4" id="KW-0963">Cytoplasm</keyword>
<comment type="catalytic activity">
    <reaction evidence="4">
        <text>N-terminal L-lysyl-[protein] + L-leucyl-tRNA(Leu) = N-terminal L-leucyl-L-lysyl-[protein] + tRNA(Leu) + H(+)</text>
        <dbReference type="Rhea" id="RHEA:12340"/>
        <dbReference type="Rhea" id="RHEA-COMP:9613"/>
        <dbReference type="Rhea" id="RHEA-COMP:9622"/>
        <dbReference type="Rhea" id="RHEA-COMP:12670"/>
        <dbReference type="Rhea" id="RHEA-COMP:12671"/>
        <dbReference type="ChEBI" id="CHEBI:15378"/>
        <dbReference type="ChEBI" id="CHEBI:65249"/>
        <dbReference type="ChEBI" id="CHEBI:78442"/>
        <dbReference type="ChEBI" id="CHEBI:78494"/>
        <dbReference type="ChEBI" id="CHEBI:133043"/>
        <dbReference type="EC" id="2.3.2.6"/>
    </reaction>
</comment>
<evidence type="ECO:0000256" key="2">
    <source>
        <dbReference type="ARBA" id="ARBA00022679"/>
    </source>
</evidence>
<comment type="function">
    <text evidence="4">Functions in the N-end rule pathway of protein degradation where it conjugates Leu, Phe and, less efficiently, Met from aminoacyl-tRNAs to the N-termini of proteins containing an N-terminal arginine or lysine.</text>
</comment>
<dbReference type="SUPFAM" id="SSF55729">
    <property type="entry name" value="Acyl-CoA N-acyltransferases (Nat)"/>
    <property type="match status" value="1"/>
</dbReference>
<dbReference type="GO" id="GO:0008914">
    <property type="term" value="F:leucyl-tRNA--protein transferase activity"/>
    <property type="evidence" value="ECO:0007669"/>
    <property type="project" value="UniProtKB-UniRule"/>
</dbReference>
<sequence>MTPMRLEVTPDLLIAAYRQGAFPMGRGRDDPDLVWLSPLRRGVIPLDGLHVGRSLRKVLRRRPFEITADRDFAGVLAACAAPAPGREDTWITPQIAGLYTQLYRRGFGHSIECWADGALAGGLYGLAIGAAFFGESMFSYRTEASKVALVHLVARLRAGGFTLLDTQFTTDHLRGMGAVEIPRPAYLKALATAVDTPADFFPADDAIAAETARFTG</sequence>
<dbReference type="AlphaFoldDB" id="A0A212JGQ0"/>
<name>A0A212JGQ0_9PROT</name>
<accession>A0A212JGQ0</accession>
<evidence type="ECO:0000256" key="3">
    <source>
        <dbReference type="ARBA" id="ARBA00023315"/>
    </source>
</evidence>
<proteinExistence type="inferred from homology"/>
<dbReference type="HAMAP" id="MF_00688">
    <property type="entry name" value="Leu_Phe_trans"/>
    <property type="match status" value="1"/>
</dbReference>
<dbReference type="InterPro" id="IPR004616">
    <property type="entry name" value="Leu/Phe-tRNA_Trfase"/>
</dbReference>
<dbReference type="GO" id="GO:0005737">
    <property type="term" value="C:cytoplasm"/>
    <property type="evidence" value="ECO:0007669"/>
    <property type="project" value="UniProtKB-SubCell"/>
</dbReference>
<dbReference type="NCBIfam" id="TIGR00667">
    <property type="entry name" value="aat"/>
    <property type="match status" value="1"/>
</dbReference>
<dbReference type="InterPro" id="IPR042203">
    <property type="entry name" value="Leu/Phe-tRNA_Trfase_C"/>
</dbReference>
<evidence type="ECO:0000256" key="4">
    <source>
        <dbReference type="HAMAP-Rule" id="MF_00688"/>
    </source>
</evidence>
<dbReference type="Gene3D" id="3.40.630.70">
    <property type="entry name" value="Leucyl/phenylalanyl-tRNA-protein transferase, C-terminal domain"/>
    <property type="match status" value="1"/>
</dbReference>
<comment type="similarity">
    <text evidence="4">Belongs to the L/F-transferase family.</text>
</comment>
<dbReference type="EMBL" id="FLUO01000001">
    <property type="protein sequence ID" value="SBV98591.1"/>
    <property type="molecule type" value="Genomic_DNA"/>
</dbReference>
<dbReference type="PANTHER" id="PTHR30098:SF2">
    <property type="entry name" value="LEUCYL_PHENYLALANYL-TRNA--PROTEIN TRANSFERASE"/>
    <property type="match status" value="1"/>
</dbReference>
<comment type="catalytic activity">
    <reaction evidence="4">
        <text>L-phenylalanyl-tRNA(Phe) + an N-terminal L-alpha-aminoacyl-[protein] = an N-terminal L-phenylalanyl-L-alpha-aminoacyl-[protein] + tRNA(Phe)</text>
        <dbReference type="Rhea" id="RHEA:43632"/>
        <dbReference type="Rhea" id="RHEA-COMP:9668"/>
        <dbReference type="Rhea" id="RHEA-COMP:9699"/>
        <dbReference type="Rhea" id="RHEA-COMP:10636"/>
        <dbReference type="Rhea" id="RHEA-COMP:10637"/>
        <dbReference type="ChEBI" id="CHEBI:78442"/>
        <dbReference type="ChEBI" id="CHEBI:78531"/>
        <dbReference type="ChEBI" id="CHEBI:78597"/>
        <dbReference type="ChEBI" id="CHEBI:83561"/>
        <dbReference type="EC" id="2.3.2.6"/>
    </reaction>
</comment>
<dbReference type="GO" id="GO:0030163">
    <property type="term" value="P:protein catabolic process"/>
    <property type="evidence" value="ECO:0007669"/>
    <property type="project" value="UniProtKB-UniRule"/>
</dbReference>